<dbReference type="PANTHER" id="PTHR14963:SF7">
    <property type="entry name" value="RHO GTPASE-ACTIVATING PROTEIN 19"/>
    <property type="match status" value="1"/>
</dbReference>
<evidence type="ECO:0000259" key="3">
    <source>
        <dbReference type="PROSITE" id="PS50238"/>
    </source>
</evidence>
<dbReference type="RefSeq" id="XP_014668550.1">
    <property type="nucleotide sequence ID" value="XM_014813064.1"/>
</dbReference>
<dbReference type="Pfam" id="PF00620">
    <property type="entry name" value="RhoGAP"/>
    <property type="match status" value="1"/>
</dbReference>
<dbReference type="PANTHER" id="PTHR14963">
    <property type="entry name" value="RHO GTPASE ACTIVATING PROTEIN 18,19-RELATED"/>
    <property type="match status" value="1"/>
</dbReference>
<name>A0ABM1E8M9_PRICU</name>
<evidence type="ECO:0000256" key="2">
    <source>
        <dbReference type="SAM" id="MobiDB-lite"/>
    </source>
</evidence>
<proteinExistence type="predicted"/>
<keyword evidence="4" id="KW-1185">Reference proteome</keyword>
<dbReference type="Proteomes" id="UP000695022">
    <property type="component" value="Unplaced"/>
</dbReference>
<feature type="region of interest" description="Disordered" evidence="2">
    <location>
        <begin position="503"/>
        <end position="524"/>
    </location>
</feature>
<dbReference type="SMART" id="SM00324">
    <property type="entry name" value="RhoGAP"/>
    <property type="match status" value="1"/>
</dbReference>
<feature type="region of interest" description="Disordered" evidence="2">
    <location>
        <begin position="382"/>
        <end position="407"/>
    </location>
</feature>
<keyword evidence="1" id="KW-0343">GTPase activation</keyword>
<reference evidence="5" key="1">
    <citation type="submission" date="2025-08" db="UniProtKB">
        <authorList>
            <consortium name="RefSeq"/>
        </authorList>
    </citation>
    <scope>IDENTIFICATION</scope>
</reference>
<dbReference type="GeneID" id="106809838"/>
<evidence type="ECO:0000313" key="5">
    <source>
        <dbReference type="RefSeq" id="XP_014668550.1"/>
    </source>
</evidence>
<gene>
    <name evidence="5" type="primary">LOC106809838</name>
</gene>
<evidence type="ECO:0000313" key="4">
    <source>
        <dbReference type="Proteomes" id="UP000695022"/>
    </source>
</evidence>
<accession>A0ABM1E8M9</accession>
<feature type="domain" description="Rho-GAP" evidence="3">
    <location>
        <begin position="91"/>
        <end position="283"/>
    </location>
</feature>
<organism evidence="4 5">
    <name type="scientific">Priapulus caudatus</name>
    <name type="common">Priapulid worm</name>
    <dbReference type="NCBI Taxonomy" id="37621"/>
    <lineage>
        <taxon>Eukaryota</taxon>
        <taxon>Metazoa</taxon>
        <taxon>Ecdysozoa</taxon>
        <taxon>Scalidophora</taxon>
        <taxon>Priapulida</taxon>
        <taxon>Priapulimorpha</taxon>
        <taxon>Priapulimorphida</taxon>
        <taxon>Priapulidae</taxon>
        <taxon>Priapulus</taxon>
    </lineage>
</organism>
<evidence type="ECO:0000256" key="1">
    <source>
        <dbReference type="ARBA" id="ARBA00022468"/>
    </source>
</evidence>
<dbReference type="Gene3D" id="1.10.555.10">
    <property type="entry name" value="Rho GTPase activation protein"/>
    <property type="match status" value="1"/>
</dbReference>
<dbReference type="PROSITE" id="PS50238">
    <property type="entry name" value="RHOGAP"/>
    <property type="match status" value="1"/>
</dbReference>
<dbReference type="InterPro" id="IPR000198">
    <property type="entry name" value="RhoGAP_dom"/>
</dbReference>
<dbReference type="SUPFAM" id="SSF48350">
    <property type="entry name" value="GTPase activation domain, GAP"/>
    <property type="match status" value="1"/>
</dbReference>
<protein>
    <submittedName>
        <fullName evidence="5">Rho GTPase-activating protein 19-like</fullName>
    </submittedName>
</protein>
<sequence length="672" mass="75762">MAQKRLLLQSLVPAIKTDELDRMRTMAPERFVELCLMHLTFALELGSSELNQILSTCNGAERAKKMVKPMTPFSKRRNSRRTSLKGGIFGATLTQEGISQVFQLIQYLGRNQNIKQVGLFRKSGQMSRQKELTTLLDQGVAIDLDSGRFSAHDCACVLKRFLGELPEPLLTENHYLAHCQISKLMNEESAHDAKVLARQVKAVQLLFLLLPPETYRLLRDLLNLLHRVTEVQEDNRMNADNLGTMFAPHILCPRKMTATELHKNAINMTKAVAFMIKHAPDLFTAPVELTMDVRAYWAQQDEYRQLENKSSGTPNVEPCRKYMKRREADAVKTTVCFNDQKRSQQEEKSKNTEVHVAELYAHIQAMPESAKKRKLIKQFNKQNAFGTRTPDPYSSRKHSRSKSVGEHVRNMLFRQHKRQKSSGASEEEGLDIIQQQENLINERNSIYTRSMRHTYEMQAKNAITSRQPTAKATVISVREAKSPVINFVEVATGAREPMKPLMQAHRRSRTGGSGTTSTSSVGRCPDQCKCHRVLQRRCPSEEALTKGQCVSARSLLQSEQHASAGNLRQSSATSLGASRERLLRATAHNASYRLRNRRSLSSLKLQAGVARKSDSAITAREKMALRSSVVRPIGTRLAYHEKHMESPITQSMAVAPKAMQILGIETPGLNLL</sequence>
<dbReference type="InterPro" id="IPR008936">
    <property type="entry name" value="Rho_GTPase_activation_prot"/>
</dbReference>